<reference evidence="1" key="2">
    <citation type="journal article" date="2015" name="Data Brief">
        <title>Shoot transcriptome of the giant reed, Arundo donax.</title>
        <authorList>
            <person name="Barrero R.A."/>
            <person name="Guerrero F.D."/>
            <person name="Moolhuijzen P."/>
            <person name="Goolsby J.A."/>
            <person name="Tidwell J."/>
            <person name="Bellgard S.E."/>
            <person name="Bellgard M.I."/>
        </authorList>
    </citation>
    <scope>NUCLEOTIDE SEQUENCE</scope>
    <source>
        <tissue evidence="1">Shoot tissue taken approximately 20 cm above the soil surface</tissue>
    </source>
</reference>
<organism evidence="1">
    <name type="scientific">Arundo donax</name>
    <name type="common">Giant reed</name>
    <name type="synonym">Donax arundinaceus</name>
    <dbReference type="NCBI Taxonomy" id="35708"/>
    <lineage>
        <taxon>Eukaryota</taxon>
        <taxon>Viridiplantae</taxon>
        <taxon>Streptophyta</taxon>
        <taxon>Embryophyta</taxon>
        <taxon>Tracheophyta</taxon>
        <taxon>Spermatophyta</taxon>
        <taxon>Magnoliopsida</taxon>
        <taxon>Liliopsida</taxon>
        <taxon>Poales</taxon>
        <taxon>Poaceae</taxon>
        <taxon>PACMAD clade</taxon>
        <taxon>Arundinoideae</taxon>
        <taxon>Arundineae</taxon>
        <taxon>Arundo</taxon>
    </lineage>
</organism>
<accession>A0A0A9SN07</accession>
<dbReference type="EMBL" id="GBRH01233889">
    <property type="protein sequence ID" value="JAD64006.1"/>
    <property type="molecule type" value="Transcribed_RNA"/>
</dbReference>
<proteinExistence type="predicted"/>
<sequence>MTIHYYISKASIGHCVLTSRKWRMPFNS</sequence>
<dbReference type="AlphaFoldDB" id="A0A0A9SN07"/>
<name>A0A0A9SN07_ARUDO</name>
<reference evidence="1" key="1">
    <citation type="submission" date="2014-09" db="EMBL/GenBank/DDBJ databases">
        <authorList>
            <person name="Magalhaes I.L.F."/>
            <person name="Oliveira U."/>
            <person name="Santos F.R."/>
            <person name="Vidigal T.H.D.A."/>
            <person name="Brescovit A.D."/>
            <person name="Santos A.J."/>
        </authorList>
    </citation>
    <scope>NUCLEOTIDE SEQUENCE</scope>
    <source>
        <tissue evidence="1">Shoot tissue taken approximately 20 cm above the soil surface</tissue>
    </source>
</reference>
<evidence type="ECO:0000313" key="1">
    <source>
        <dbReference type="EMBL" id="JAD64006.1"/>
    </source>
</evidence>
<protein>
    <submittedName>
        <fullName evidence="1">Uncharacterized protein</fullName>
    </submittedName>
</protein>